<organism evidence="2 3">
    <name type="scientific">Heterobasidion irregulare (strain TC 32-1)</name>
    <dbReference type="NCBI Taxonomy" id="747525"/>
    <lineage>
        <taxon>Eukaryota</taxon>
        <taxon>Fungi</taxon>
        <taxon>Dikarya</taxon>
        <taxon>Basidiomycota</taxon>
        <taxon>Agaricomycotina</taxon>
        <taxon>Agaricomycetes</taxon>
        <taxon>Russulales</taxon>
        <taxon>Bondarzewiaceae</taxon>
        <taxon>Heterobasidion</taxon>
        <taxon>Heterobasidion annosum species complex</taxon>
    </lineage>
</organism>
<dbReference type="HOGENOM" id="CLU_052546_0_0_1"/>
<dbReference type="GeneID" id="20674880"/>
<dbReference type="InParanoid" id="W4KKU8"/>
<protein>
    <recommendedName>
        <fullName evidence="4">Arrestin-like N-terminal domain-containing protein</fullName>
    </recommendedName>
</protein>
<dbReference type="KEGG" id="hir:HETIRDRAFT_43629"/>
<name>W4KKU8_HETIT</name>
<evidence type="ECO:0000256" key="1">
    <source>
        <dbReference type="SAM" id="MobiDB-lite"/>
    </source>
</evidence>
<evidence type="ECO:0000313" key="2">
    <source>
        <dbReference type="EMBL" id="ETW85691.1"/>
    </source>
</evidence>
<gene>
    <name evidence="2" type="ORF">HETIRDRAFT_43629</name>
</gene>
<feature type="compositionally biased region" description="Polar residues" evidence="1">
    <location>
        <begin position="28"/>
        <end position="43"/>
    </location>
</feature>
<proteinExistence type="predicted"/>
<dbReference type="EMBL" id="KI925455">
    <property type="protein sequence ID" value="ETW85691.1"/>
    <property type="molecule type" value="Genomic_DNA"/>
</dbReference>
<dbReference type="STRING" id="747525.W4KKU8"/>
<dbReference type="OrthoDB" id="2586076at2759"/>
<evidence type="ECO:0008006" key="4">
    <source>
        <dbReference type="Google" id="ProtNLM"/>
    </source>
</evidence>
<dbReference type="eggNOG" id="ENOG502SPDX">
    <property type="taxonomic scope" value="Eukaryota"/>
</dbReference>
<feature type="region of interest" description="Disordered" evidence="1">
    <location>
        <begin position="25"/>
        <end position="59"/>
    </location>
</feature>
<evidence type="ECO:0000313" key="3">
    <source>
        <dbReference type="Proteomes" id="UP000030671"/>
    </source>
</evidence>
<dbReference type="Proteomes" id="UP000030671">
    <property type="component" value="Unassembled WGS sequence"/>
</dbReference>
<dbReference type="RefSeq" id="XP_009541787.1">
    <property type="nucleotide sequence ID" value="XM_009543492.1"/>
</dbReference>
<sequence>MASLHITPPHDGLFTDSDELDIFPTPPYSSSASDSERTIQTAPVTPHNEASESEEEPSPCTHFLYRSDYLEINLGRKLWGLSLSAYGFTDIVDGTVKLRKECTHVVRLTATLEGKVKVTAVSRGVVDEMTSLTTVYETIDIPILDTSRGPYYLTEQLYYFAIPLPNRIQGGTLPLPPSYAAWNPGVSCEVSYTLKIDAYRKGLLRRHEEKIVPLLYLPKTWPSRPPFHGNITHGGDTIKTIHLIPSFPSDAVRRKTVNVPTVELSLPAASTMTSGFHIPLKLVINCSEAPALSALLYQHVDLKVVKRTRAWVKGDRFAGGRDIILGSAVALETDTFQEGRVICRYELKVGELGKEQSWRVEGAIDVSYVVKISIRPPYSSTNLPSYSHVEVLTVATEPWGTYERELRQFGASAPAVGLNNAGRELRPTHSMDW</sequence>
<dbReference type="AlphaFoldDB" id="W4KKU8"/>
<accession>W4KKU8</accession>
<keyword evidence="3" id="KW-1185">Reference proteome</keyword>
<reference evidence="2 3" key="1">
    <citation type="journal article" date="2012" name="New Phytol.">
        <title>Insight into trade-off between wood decay and parasitism from the genome of a fungal forest pathogen.</title>
        <authorList>
            <person name="Olson A."/>
            <person name="Aerts A."/>
            <person name="Asiegbu F."/>
            <person name="Belbahri L."/>
            <person name="Bouzid O."/>
            <person name="Broberg A."/>
            <person name="Canback B."/>
            <person name="Coutinho P.M."/>
            <person name="Cullen D."/>
            <person name="Dalman K."/>
            <person name="Deflorio G."/>
            <person name="van Diepen L.T."/>
            <person name="Dunand C."/>
            <person name="Duplessis S."/>
            <person name="Durling M."/>
            <person name="Gonthier P."/>
            <person name="Grimwood J."/>
            <person name="Fossdal C.G."/>
            <person name="Hansson D."/>
            <person name="Henrissat B."/>
            <person name="Hietala A."/>
            <person name="Himmelstrand K."/>
            <person name="Hoffmeister D."/>
            <person name="Hogberg N."/>
            <person name="James T.Y."/>
            <person name="Karlsson M."/>
            <person name="Kohler A."/>
            <person name="Kues U."/>
            <person name="Lee Y.H."/>
            <person name="Lin Y.C."/>
            <person name="Lind M."/>
            <person name="Lindquist E."/>
            <person name="Lombard V."/>
            <person name="Lucas S."/>
            <person name="Lunden K."/>
            <person name="Morin E."/>
            <person name="Murat C."/>
            <person name="Park J."/>
            <person name="Raffaello T."/>
            <person name="Rouze P."/>
            <person name="Salamov A."/>
            <person name="Schmutz J."/>
            <person name="Solheim H."/>
            <person name="Stahlberg J."/>
            <person name="Velez H."/>
            <person name="de Vries R.P."/>
            <person name="Wiebenga A."/>
            <person name="Woodward S."/>
            <person name="Yakovlev I."/>
            <person name="Garbelotto M."/>
            <person name="Martin F."/>
            <person name="Grigoriev I.V."/>
            <person name="Stenlid J."/>
        </authorList>
    </citation>
    <scope>NUCLEOTIDE SEQUENCE [LARGE SCALE GENOMIC DNA]</scope>
    <source>
        <strain evidence="2 3">TC 32-1</strain>
    </source>
</reference>